<accession>A0A3N8R2N9</accession>
<protein>
    <submittedName>
        <fullName evidence="2">Uncharacterized protein</fullName>
    </submittedName>
</protein>
<dbReference type="Proteomes" id="UP000277921">
    <property type="component" value="Unassembled WGS sequence"/>
</dbReference>
<proteinExistence type="predicted"/>
<evidence type="ECO:0000256" key="1">
    <source>
        <dbReference type="SAM" id="MobiDB-lite"/>
    </source>
</evidence>
<dbReference type="EMBL" id="QTQV01000011">
    <property type="protein sequence ID" value="RQT13839.1"/>
    <property type="molecule type" value="Genomic_DNA"/>
</dbReference>
<reference evidence="2 3" key="1">
    <citation type="submission" date="2018-08" db="EMBL/GenBank/DDBJ databases">
        <title>Comparative analysis of Burkholderia isolates from Puerto Rico.</title>
        <authorList>
            <person name="Hall C."/>
            <person name="Sahl J."/>
            <person name="Wagner D."/>
        </authorList>
    </citation>
    <scope>NUCLEOTIDE SEQUENCE [LARGE SCALE GENOMIC DNA]</scope>
    <source>
        <strain evidence="2 3">Bp9025</strain>
    </source>
</reference>
<gene>
    <name evidence="2" type="ORF">DF051_20500</name>
</gene>
<dbReference type="AlphaFoldDB" id="A0A3N8R2N9"/>
<evidence type="ECO:0000313" key="3">
    <source>
        <dbReference type="Proteomes" id="UP000277921"/>
    </source>
</evidence>
<name>A0A3N8R2N9_9BURK</name>
<evidence type="ECO:0000313" key="2">
    <source>
        <dbReference type="EMBL" id="RQT13839.1"/>
    </source>
</evidence>
<sequence>MGGGRVARDSRHCRESRRVVPVRRKDGATSDRRVSVPVDRPVQFSQKCLQPYLSVCCHCPKY</sequence>
<comment type="caution">
    <text evidence="2">The sequence shown here is derived from an EMBL/GenBank/DDBJ whole genome shotgun (WGS) entry which is preliminary data.</text>
</comment>
<organism evidence="2 3">
    <name type="scientific">Burkholderia contaminans</name>
    <dbReference type="NCBI Taxonomy" id="488447"/>
    <lineage>
        <taxon>Bacteria</taxon>
        <taxon>Pseudomonadati</taxon>
        <taxon>Pseudomonadota</taxon>
        <taxon>Betaproteobacteria</taxon>
        <taxon>Burkholderiales</taxon>
        <taxon>Burkholderiaceae</taxon>
        <taxon>Burkholderia</taxon>
        <taxon>Burkholderia cepacia complex</taxon>
    </lineage>
</organism>
<feature type="region of interest" description="Disordered" evidence="1">
    <location>
        <begin position="1"/>
        <end position="33"/>
    </location>
</feature>